<sequence>MIKEETTDDNVNLYVAAGNLHAETQLIVKCRSKEQISSEEYLRLSNSVHRQRNANLDSAPANSGESLYTDRAAAYGNRFVPIDSEDLSHERAAPSKPTRKPHKKKLKTSPTPPDSTMIQREHTVTSLNQPGYHESVESTAPSSSSASTLVPHLTYFISTLKEYWPFQSENSAGRSHKTVPVEFIDDIRKEPVATKHTTPDRTSDLRYRNIEDNLDTLYRNTAIPDETFGPDEERIFIDVDPYDLDDSMFGLQHSDPVKITPVVSKESPVTSAKTDADYVEESLKNVKRQWQDTFEIKGHWSSTPKNQNRESVNLATTTDNVGLEMFYIPDSSTKHNKEKSEESHHREIDRRNHEISATEHISPTVSLKESDIVSKQPDTDEERTEILNRTQEYGEIFEDEVQKRRSYVENGTVNDGVTRTATTEDVEDDLIDLALTENKESTEMEKDVKNLSRNREDRTNSSEGTIHSQERSTSEEMQKTNKSLEVATTAFVGSNATTETPVTSTSTLATPEDLIFEWVTTDWSKCSQTCGGSGFQMRGAQCTVRAAKPVGNTNRTPPRTVIGATLCEDAGHPVPQKVRPCGFGKCPQWHTTEWTLCETSRCFNWKTAMQRRDITCRMVEDMENGQQNVTLLDHNKCDNTTKPLQRQECYNDACKGVWRVGEWSECTASCEEDGIKYRILQCVWYGTKKPAGNTCRDIPRPTVMKTCTGPPCPQTPDECKDHSQLCSRVSTMNMCRVPLYQKQCCQSCR</sequence>
<dbReference type="GO" id="GO:0005576">
    <property type="term" value="C:extracellular region"/>
    <property type="evidence" value="ECO:0007669"/>
    <property type="project" value="UniProtKB-SubCell"/>
</dbReference>
<feature type="compositionally biased region" description="Basic and acidic residues" evidence="5">
    <location>
        <begin position="332"/>
        <end position="357"/>
    </location>
</feature>
<dbReference type="Pfam" id="PF08686">
    <property type="entry name" value="PLAC"/>
    <property type="match status" value="1"/>
</dbReference>
<dbReference type="SUPFAM" id="SSF82895">
    <property type="entry name" value="TSP-1 type 1 repeat"/>
    <property type="match status" value="2"/>
</dbReference>
<feature type="compositionally biased region" description="Basic and acidic residues" evidence="5">
    <location>
        <begin position="468"/>
        <end position="479"/>
    </location>
</feature>
<keyword evidence="3" id="KW-0732">Signal</keyword>
<keyword evidence="4" id="KW-0677">Repeat</keyword>
<comment type="subcellular location">
    <subcellularLocation>
        <location evidence="1">Secreted</location>
    </subcellularLocation>
</comment>
<keyword evidence="2" id="KW-0964">Secreted</keyword>
<dbReference type="PANTHER" id="PTHR13723">
    <property type="entry name" value="ADAMTS A DISINTEGRIN AND METALLOPROTEASE WITH THROMBOSPONDIN MOTIFS PROTEASE"/>
    <property type="match status" value="1"/>
</dbReference>
<organism evidence="7 8">
    <name type="scientific">Habropoda laboriosa</name>
    <dbReference type="NCBI Taxonomy" id="597456"/>
    <lineage>
        <taxon>Eukaryota</taxon>
        <taxon>Metazoa</taxon>
        <taxon>Ecdysozoa</taxon>
        <taxon>Arthropoda</taxon>
        <taxon>Hexapoda</taxon>
        <taxon>Insecta</taxon>
        <taxon>Pterygota</taxon>
        <taxon>Neoptera</taxon>
        <taxon>Endopterygota</taxon>
        <taxon>Hymenoptera</taxon>
        <taxon>Apocrita</taxon>
        <taxon>Aculeata</taxon>
        <taxon>Apoidea</taxon>
        <taxon>Anthophila</taxon>
        <taxon>Apidae</taxon>
        <taxon>Habropoda</taxon>
    </lineage>
</organism>
<dbReference type="InterPro" id="IPR036383">
    <property type="entry name" value="TSP1_rpt_sf"/>
</dbReference>
<feature type="domain" description="PLAC" evidence="6">
    <location>
        <begin position="715"/>
        <end position="749"/>
    </location>
</feature>
<dbReference type="PROSITE" id="PS50900">
    <property type="entry name" value="PLAC"/>
    <property type="match status" value="1"/>
</dbReference>
<evidence type="ECO:0000256" key="5">
    <source>
        <dbReference type="SAM" id="MobiDB-lite"/>
    </source>
</evidence>
<proteinExistence type="predicted"/>
<dbReference type="OrthoDB" id="5948003at2759"/>
<dbReference type="InterPro" id="IPR000884">
    <property type="entry name" value="TSP1_rpt"/>
</dbReference>
<evidence type="ECO:0000259" key="6">
    <source>
        <dbReference type="PROSITE" id="PS50900"/>
    </source>
</evidence>
<dbReference type="AlphaFoldDB" id="A0A0L7RC70"/>
<evidence type="ECO:0000313" key="8">
    <source>
        <dbReference type="Proteomes" id="UP000053825"/>
    </source>
</evidence>
<feature type="region of interest" description="Disordered" evidence="5">
    <location>
        <begin position="84"/>
        <end position="118"/>
    </location>
</feature>
<accession>A0A0L7RC70</accession>
<dbReference type="Gene3D" id="2.20.100.10">
    <property type="entry name" value="Thrombospondin type-1 (TSP1) repeat"/>
    <property type="match status" value="2"/>
</dbReference>
<dbReference type="SMART" id="SM00209">
    <property type="entry name" value="TSP1"/>
    <property type="match status" value="2"/>
</dbReference>
<dbReference type="Proteomes" id="UP000053825">
    <property type="component" value="Unassembled WGS sequence"/>
</dbReference>
<evidence type="ECO:0000256" key="1">
    <source>
        <dbReference type="ARBA" id="ARBA00004613"/>
    </source>
</evidence>
<evidence type="ECO:0000256" key="2">
    <source>
        <dbReference type="ARBA" id="ARBA00022525"/>
    </source>
</evidence>
<name>A0A0L7RC70_9HYME</name>
<dbReference type="PROSITE" id="PS50092">
    <property type="entry name" value="TSP1"/>
    <property type="match status" value="2"/>
</dbReference>
<evidence type="ECO:0000313" key="7">
    <source>
        <dbReference type="EMBL" id="KOC68390.1"/>
    </source>
</evidence>
<dbReference type="EMBL" id="KQ414617">
    <property type="protein sequence ID" value="KOC68390.1"/>
    <property type="molecule type" value="Genomic_DNA"/>
</dbReference>
<protein>
    <submittedName>
        <fullName evidence="7">ADAMTS-like protein 1</fullName>
    </submittedName>
</protein>
<dbReference type="InterPro" id="IPR050439">
    <property type="entry name" value="ADAMTS_ADAMTS-like"/>
</dbReference>
<dbReference type="STRING" id="597456.A0A0L7RC70"/>
<feature type="region of interest" description="Disordered" evidence="5">
    <location>
        <begin position="332"/>
        <end position="382"/>
    </location>
</feature>
<gene>
    <name evidence="7" type="ORF">WH47_03548</name>
</gene>
<feature type="region of interest" description="Disordered" evidence="5">
    <location>
        <begin position="437"/>
        <end position="481"/>
    </location>
</feature>
<keyword evidence="8" id="KW-1185">Reference proteome</keyword>
<feature type="compositionally biased region" description="Basic and acidic residues" evidence="5">
    <location>
        <begin position="437"/>
        <end position="460"/>
    </location>
</feature>
<dbReference type="Pfam" id="PF19030">
    <property type="entry name" value="TSP1_ADAMTS"/>
    <property type="match status" value="1"/>
</dbReference>
<evidence type="ECO:0000256" key="3">
    <source>
        <dbReference type="ARBA" id="ARBA00022729"/>
    </source>
</evidence>
<dbReference type="InterPro" id="IPR010909">
    <property type="entry name" value="PLAC"/>
</dbReference>
<feature type="compositionally biased region" description="Basic residues" evidence="5">
    <location>
        <begin position="97"/>
        <end position="107"/>
    </location>
</feature>
<evidence type="ECO:0000256" key="4">
    <source>
        <dbReference type="ARBA" id="ARBA00022737"/>
    </source>
</evidence>
<reference evidence="7 8" key="1">
    <citation type="submission" date="2015-07" db="EMBL/GenBank/DDBJ databases">
        <title>The genome of Habropoda laboriosa.</title>
        <authorList>
            <person name="Pan H."/>
            <person name="Kapheim K."/>
        </authorList>
    </citation>
    <scope>NUCLEOTIDE SEQUENCE [LARGE SCALE GENOMIC DNA]</scope>
    <source>
        <strain evidence="7">0110345459</strain>
    </source>
</reference>